<evidence type="ECO:0000313" key="2">
    <source>
        <dbReference type="EMBL" id="KZE38955.1"/>
    </source>
</evidence>
<dbReference type="EMBL" id="LQNT01000009">
    <property type="protein sequence ID" value="KZE38955.1"/>
    <property type="molecule type" value="Genomic_DNA"/>
</dbReference>
<keyword evidence="1" id="KW-0472">Membrane</keyword>
<dbReference type="AlphaFoldDB" id="A0A165H6W1"/>
<accession>A0A165H6W1</accession>
<proteinExistence type="predicted"/>
<reference evidence="2 3" key="1">
    <citation type="submission" date="2016-01" db="EMBL/GenBank/DDBJ databases">
        <title>Whole genome sequencing of Bhargavaea cecembensis T14.</title>
        <authorList>
            <person name="Hong K.W."/>
        </authorList>
    </citation>
    <scope>NUCLEOTIDE SEQUENCE [LARGE SCALE GENOMIC DNA]</scope>
    <source>
        <strain evidence="2 3">T14</strain>
    </source>
</reference>
<gene>
    <name evidence="2" type="ORF">AV656_08640</name>
</gene>
<keyword evidence="1" id="KW-0812">Transmembrane</keyword>
<feature type="transmembrane region" description="Helical" evidence="1">
    <location>
        <begin position="26"/>
        <end position="47"/>
    </location>
</feature>
<evidence type="ECO:0000313" key="3">
    <source>
        <dbReference type="Proteomes" id="UP000076490"/>
    </source>
</evidence>
<comment type="caution">
    <text evidence="2">The sequence shown here is derived from an EMBL/GenBank/DDBJ whole genome shotgun (WGS) entry which is preliminary data.</text>
</comment>
<evidence type="ECO:0000256" key="1">
    <source>
        <dbReference type="SAM" id="Phobius"/>
    </source>
</evidence>
<name>A0A165H6W1_9BACL</name>
<organism evidence="2 3">
    <name type="scientific">Bhargavaea cecembensis</name>
    <dbReference type="NCBI Taxonomy" id="394098"/>
    <lineage>
        <taxon>Bacteria</taxon>
        <taxon>Bacillati</taxon>
        <taxon>Bacillota</taxon>
        <taxon>Bacilli</taxon>
        <taxon>Bacillales</taxon>
        <taxon>Caryophanaceae</taxon>
        <taxon>Bhargavaea</taxon>
    </lineage>
</organism>
<dbReference type="Proteomes" id="UP000076490">
    <property type="component" value="Unassembled WGS sequence"/>
</dbReference>
<protein>
    <submittedName>
        <fullName evidence="2">Uncharacterized protein</fullName>
    </submittedName>
</protein>
<keyword evidence="1" id="KW-1133">Transmembrane helix</keyword>
<sequence length="107" mass="11438">MGAMSIAKSTAMSGGMSDGMSDGMSIAMSTITIIITITITAIQCTIWGNSNIWGNLEDTTVFEIRGIPRGMSINAIIPPRNSDIPHMFPQHDSITLHGLFHVAGSQF</sequence>